<feature type="transmembrane region" description="Helical" evidence="7">
    <location>
        <begin position="327"/>
        <end position="351"/>
    </location>
</feature>
<feature type="transmembrane region" description="Helical" evidence="7">
    <location>
        <begin position="941"/>
        <end position="965"/>
    </location>
</feature>
<dbReference type="PANTHER" id="PTHR19229">
    <property type="entry name" value="ATP-BINDING CASSETTE TRANSPORTER SUBFAMILY A ABCA"/>
    <property type="match status" value="1"/>
</dbReference>
<organism evidence="9">
    <name type="scientific">Oppiella nova</name>
    <dbReference type="NCBI Taxonomy" id="334625"/>
    <lineage>
        <taxon>Eukaryota</taxon>
        <taxon>Metazoa</taxon>
        <taxon>Ecdysozoa</taxon>
        <taxon>Arthropoda</taxon>
        <taxon>Chelicerata</taxon>
        <taxon>Arachnida</taxon>
        <taxon>Acari</taxon>
        <taxon>Acariformes</taxon>
        <taxon>Sarcoptiformes</taxon>
        <taxon>Oribatida</taxon>
        <taxon>Brachypylina</taxon>
        <taxon>Oppioidea</taxon>
        <taxon>Oppiidae</taxon>
        <taxon>Oppiella</taxon>
    </lineage>
</organism>
<dbReference type="Gene3D" id="3.40.50.300">
    <property type="entry name" value="P-loop containing nucleotide triphosphate hydrolases"/>
    <property type="match status" value="2"/>
</dbReference>
<keyword evidence="2 7" id="KW-0812">Transmembrane</keyword>
<dbReference type="InterPro" id="IPR003439">
    <property type="entry name" value="ABC_transporter-like_ATP-bd"/>
</dbReference>
<evidence type="ECO:0000256" key="3">
    <source>
        <dbReference type="ARBA" id="ARBA00022741"/>
    </source>
</evidence>
<dbReference type="InterPro" id="IPR013525">
    <property type="entry name" value="ABC2_TM"/>
</dbReference>
<evidence type="ECO:0000313" key="10">
    <source>
        <dbReference type="Proteomes" id="UP000728032"/>
    </source>
</evidence>
<feature type="transmembrane region" description="Helical" evidence="7">
    <location>
        <begin position="405"/>
        <end position="431"/>
    </location>
</feature>
<dbReference type="SMART" id="SM00382">
    <property type="entry name" value="AAA"/>
    <property type="match status" value="1"/>
</dbReference>
<dbReference type="SUPFAM" id="SSF52540">
    <property type="entry name" value="P-loop containing nucleoside triphosphate hydrolases"/>
    <property type="match status" value="1"/>
</dbReference>
<feature type="transmembrane region" description="Helical" evidence="7">
    <location>
        <begin position="20"/>
        <end position="44"/>
    </location>
</feature>
<comment type="subcellular location">
    <subcellularLocation>
        <location evidence="1">Membrane</location>
        <topology evidence="1">Multi-pass membrane protein</topology>
    </subcellularLocation>
</comment>
<proteinExistence type="predicted"/>
<feature type="transmembrane region" description="Helical" evidence="7">
    <location>
        <begin position="240"/>
        <end position="260"/>
    </location>
</feature>
<dbReference type="Proteomes" id="UP000728032">
    <property type="component" value="Unassembled WGS sequence"/>
</dbReference>
<feature type="domain" description="ABC transporter" evidence="8">
    <location>
        <begin position="488"/>
        <end position="680"/>
    </location>
</feature>
<dbReference type="GO" id="GO:0005524">
    <property type="term" value="F:ATP binding"/>
    <property type="evidence" value="ECO:0007669"/>
    <property type="project" value="UniProtKB-KW"/>
</dbReference>
<evidence type="ECO:0000259" key="8">
    <source>
        <dbReference type="PROSITE" id="PS50893"/>
    </source>
</evidence>
<dbReference type="InterPro" id="IPR026082">
    <property type="entry name" value="ABCA"/>
</dbReference>
<dbReference type="GO" id="GO:0005319">
    <property type="term" value="F:lipid transporter activity"/>
    <property type="evidence" value="ECO:0007669"/>
    <property type="project" value="TreeGrafter"/>
</dbReference>
<dbReference type="PROSITE" id="PS50893">
    <property type="entry name" value="ABC_TRANSPORTER_2"/>
    <property type="match status" value="1"/>
</dbReference>
<keyword evidence="3" id="KW-0547">Nucleotide-binding</keyword>
<reference evidence="9" key="1">
    <citation type="submission" date="2020-11" db="EMBL/GenBank/DDBJ databases">
        <authorList>
            <person name="Tran Van P."/>
        </authorList>
    </citation>
    <scope>NUCLEOTIDE SEQUENCE</scope>
</reference>
<dbReference type="PANTHER" id="PTHR19229:SF250">
    <property type="entry name" value="ABC TRANSPORTER DOMAIN-CONTAINING PROTEIN-RELATED"/>
    <property type="match status" value="1"/>
</dbReference>
<keyword evidence="4" id="KW-0067">ATP-binding</keyword>
<evidence type="ECO:0000313" key="9">
    <source>
        <dbReference type="EMBL" id="CAD7655086.1"/>
    </source>
</evidence>
<keyword evidence="5 7" id="KW-1133">Transmembrane helix</keyword>
<evidence type="ECO:0000256" key="5">
    <source>
        <dbReference type="ARBA" id="ARBA00022989"/>
    </source>
</evidence>
<evidence type="ECO:0000256" key="4">
    <source>
        <dbReference type="ARBA" id="ARBA00022840"/>
    </source>
</evidence>
<gene>
    <name evidence="9" type="ORF">ONB1V03_LOCUS11731</name>
</gene>
<dbReference type="GO" id="GO:0140359">
    <property type="term" value="F:ABC-type transporter activity"/>
    <property type="evidence" value="ECO:0007669"/>
    <property type="project" value="InterPro"/>
</dbReference>
<sequence>MAYLRQLSILLYKDWLIRLVNPIATIFELFPALVLALIIAWYTISTKFSAFNANIEEHHKPDTVLHLDAIRGPYALYYTPNTSFTWDLINTLKTISGWTVTAMRDPEELREFMSNTTNNSGNTRLVKTVNDIPIKTENQTGIVFEPTIGKETKHLKYTFICGRSLLDMSHRKDEVIVSERSPYLPDFIETQVLINEAFLTKVAKDYGVNHKKTNEIEFWMFPGFKDSDTRPFNRMSRGDLISVSIVSGYIVLCPLIVRRVTNEKSIKVKELMRMMGMSDWVFWSSHLINYLIVMSVHTFIFTMLWCYGFPAIGVGDGRALFHLINPILFFIIVFIFCIQTNLFCMAFSTLFNGPVVSVIDDAYTLRLISSVYPTYGLTWTMALIGRWEWFGVGVGFKELFSKVPYIGLGLGEVLVVQILSCLLWAFVIWYLDAVWPFQYGVPQPVYFPCQPSYYWPQKSRSVKDVESTANSDANPNNESQPKDNKVMISLRKISKDFGGGRGVKDMFLDIFSQQITVLLGHNGAGKTTTMNMITGIFPPTSGTVLVNGYDVMTATREARKSIGLCPQTLYRFERLPEKQLNAEIDRVLSVIRLTDKKFWRKVLILDEPTSGLDPEARRGIWDVLQELRQKKTILLTTHYMEEADVLGDRIAIMSEGVLKCCGSAMFLKKRFGAGYHLRISMSDNYNKEAVDEILKRHLPDSRLQSEINTEVIYSLESENTSKQTDKNVFPKLFDELESRKQEIGIQSFGITVTTMEDVFLKVGSDGEVDHKSKNTETKTTNYTNLIGFKLILQSVYGLLVKRFHSSRRHWSTVLFQIIIPALLFILILYSDDSLKNRVINMELAVKLDLEELYGKTFGFFKANDTNSEDFGLKYYIPNARRHGKSATLLKTESPNEWLITKSKNFEEYYFIPQMRNDFTITTTNEIPKPKNEFTEEPGSNIANAIVTCILLIPIALPILGASYVVYPIQERVSKSKLLQLMTVLFMLIIYICDINYIFFYDSEAVFALFLLLFTFGLSSIAIAYCLSFVFSSPTM</sequence>
<accession>A0A7R9M9R3</accession>
<dbReference type="InterPro" id="IPR027417">
    <property type="entry name" value="P-loop_NTPase"/>
</dbReference>
<dbReference type="Pfam" id="PF00005">
    <property type="entry name" value="ABC_tran"/>
    <property type="match status" value="1"/>
</dbReference>
<feature type="non-terminal residue" evidence="9">
    <location>
        <position position="1"/>
    </location>
</feature>
<dbReference type="EMBL" id="OC923810">
    <property type="protein sequence ID" value="CAD7655086.1"/>
    <property type="molecule type" value="Genomic_DNA"/>
</dbReference>
<name>A0A7R9M9R3_9ACAR</name>
<dbReference type="GO" id="GO:0016020">
    <property type="term" value="C:membrane"/>
    <property type="evidence" value="ECO:0007669"/>
    <property type="project" value="UniProtKB-SubCell"/>
</dbReference>
<evidence type="ECO:0000256" key="1">
    <source>
        <dbReference type="ARBA" id="ARBA00004141"/>
    </source>
</evidence>
<keyword evidence="10" id="KW-1185">Reference proteome</keyword>
<feature type="transmembrane region" description="Helical" evidence="7">
    <location>
        <begin position="280"/>
        <end position="306"/>
    </location>
</feature>
<feature type="transmembrane region" description="Helical" evidence="7">
    <location>
        <begin position="1005"/>
        <end position="1030"/>
    </location>
</feature>
<dbReference type="CDD" id="cd03263">
    <property type="entry name" value="ABC_subfamily_A"/>
    <property type="match status" value="1"/>
</dbReference>
<dbReference type="Pfam" id="PF12698">
    <property type="entry name" value="ABC2_membrane_3"/>
    <property type="match status" value="1"/>
</dbReference>
<dbReference type="InterPro" id="IPR003593">
    <property type="entry name" value="AAA+_ATPase"/>
</dbReference>
<dbReference type="GO" id="GO:0016887">
    <property type="term" value="F:ATP hydrolysis activity"/>
    <property type="evidence" value="ECO:0007669"/>
    <property type="project" value="InterPro"/>
</dbReference>
<evidence type="ECO:0000256" key="6">
    <source>
        <dbReference type="ARBA" id="ARBA00023136"/>
    </source>
</evidence>
<dbReference type="OrthoDB" id="6513039at2759"/>
<feature type="transmembrane region" description="Helical" evidence="7">
    <location>
        <begin position="812"/>
        <end position="830"/>
    </location>
</feature>
<dbReference type="AlphaFoldDB" id="A0A7R9M9R3"/>
<feature type="transmembrane region" description="Helical" evidence="7">
    <location>
        <begin position="363"/>
        <end position="384"/>
    </location>
</feature>
<evidence type="ECO:0000256" key="7">
    <source>
        <dbReference type="SAM" id="Phobius"/>
    </source>
</evidence>
<keyword evidence="6 7" id="KW-0472">Membrane</keyword>
<protein>
    <recommendedName>
        <fullName evidence="8">ABC transporter domain-containing protein</fullName>
    </recommendedName>
</protein>
<evidence type="ECO:0000256" key="2">
    <source>
        <dbReference type="ARBA" id="ARBA00022692"/>
    </source>
</evidence>
<dbReference type="EMBL" id="CAJPVJ010008985">
    <property type="protein sequence ID" value="CAG2172273.1"/>
    <property type="molecule type" value="Genomic_DNA"/>
</dbReference>
<feature type="transmembrane region" description="Helical" evidence="7">
    <location>
        <begin position="977"/>
        <end position="999"/>
    </location>
</feature>